<accession>A0ABP8TY34</accession>
<proteinExistence type="predicted"/>
<feature type="region of interest" description="Disordered" evidence="1">
    <location>
        <begin position="1"/>
        <end position="172"/>
    </location>
</feature>
<keyword evidence="5" id="KW-1185">Reference proteome</keyword>
<feature type="compositionally biased region" description="Basic and acidic residues" evidence="1">
    <location>
        <begin position="130"/>
        <end position="139"/>
    </location>
</feature>
<feature type="transmembrane region" description="Helical" evidence="2">
    <location>
        <begin position="177"/>
        <end position="197"/>
    </location>
</feature>
<evidence type="ECO:0000313" key="4">
    <source>
        <dbReference type="EMBL" id="GAA4617051.1"/>
    </source>
</evidence>
<dbReference type="PROSITE" id="PS50231">
    <property type="entry name" value="RICIN_B_LECTIN"/>
    <property type="match status" value="1"/>
</dbReference>
<keyword evidence="2" id="KW-1133">Transmembrane helix</keyword>
<reference evidence="5" key="1">
    <citation type="journal article" date="2019" name="Int. J. Syst. Evol. Microbiol.">
        <title>The Global Catalogue of Microorganisms (GCM) 10K type strain sequencing project: providing services to taxonomists for standard genome sequencing and annotation.</title>
        <authorList>
            <consortium name="The Broad Institute Genomics Platform"/>
            <consortium name="The Broad Institute Genome Sequencing Center for Infectious Disease"/>
            <person name="Wu L."/>
            <person name="Ma J."/>
        </authorList>
    </citation>
    <scope>NUCLEOTIDE SEQUENCE [LARGE SCALE GENOMIC DNA]</scope>
    <source>
        <strain evidence="5">JCM 17938</strain>
    </source>
</reference>
<feature type="domain" description="Ricin B lectin" evidence="3">
    <location>
        <begin position="292"/>
        <end position="448"/>
    </location>
</feature>
<evidence type="ECO:0000256" key="1">
    <source>
        <dbReference type="SAM" id="MobiDB-lite"/>
    </source>
</evidence>
<dbReference type="RefSeq" id="WP_345365308.1">
    <property type="nucleotide sequence ID" value="NZ_BAABHJ010000039.1"/>
</dbReference>
<feature type="region of interest" description="Disordered" evidence="1">
    <location>
        <begin position="223"/>
        <end position="282"/>
    </location>
</feature>
<protein>
    <recommendedName>
        <fullName evidence="3">Ricin B lectin domain-containing protein</fullName>
    </recommendedName>
</protein>
<dbReference type="Gene3D" id="2.80.10.50">
    <property type="match status" value="1"/>
</dbReference>
<dbReference type="Proteomes" id="UP001500212">
    <property type="component" value="Unassembled WGS sequence"/>
</dbReference>
<dbReference type="SUPFAM" id="SSF50370">
    <property type="entry name" value="Ricin B-like lectins"/>
    <property type="match status" value="1"/>
</dbReference>
<feature type="compositionally biased region" description="Low complexity" evidence="1">
    <location>
        <begin position="42"/>
        <end position="61"/>
    </location>
</feature>
<name>A0ABP8TY34_9ACTN</name>
<comment type="caution">
    <text evidence="4">The sequence shown here is derived from an EMBL/GenBank/DDBJ whole genome shotgun (WGS) entry which is preliminary data.</text>
</comment>
<dbReference type="InterPro" id="IPR035992">
    <property type="entry name" value="Ricin_B-like_lectins"/>
</dbReference>
<dbReference type="InterPro" id="IPR000772">
    <property type="entry name" value="Ricin_B_lectin"/>
</dbReference>
<keyword evidence="2" id="KW-0812">Transmembrane</keyword>
<sequence length="448" mass="45720">MSSQPGSGDHTKPLGIRRPVELPEGDMEGAADLAPASDLSPADEPTSAAAIASADEQAPAPASTPDEEQTPATGSASEPEGDRSDSTGGESADAGTAGSAASEEGSEGSESAPEPTASPAEATEPAAGDKAAKKDDKAAKKEKRTAWLRNVAVVPAASDGTAAAGDEMPPDRPRKPVLAAVAIGGVVLLSIPILLIGTGHHDGKKQRTIAAADRVMAGDGQAAPGAYVSTSPTPAASPSPSASATPKKGTKGGETAAKSSATAAAGKHGTKADKGKVGVTSTGGRFPTGPKFSTVTRVLLHNTMTGLCADVPGYGNGSIEGPINQFTCTRSNGDNQLWDLVVNMKGAGPHGADLFTIRNSKDNYCFDVPGAGAAPARTALSENYCYPGLHDNQMWYLEKRSTGHFWIRNYVSHKLCLDVSGYYGSGGKDARLTLFPCDPKDDHIWSFG</sequence>
<dbReference type="CDD" id="cd00161">
    <property type="entry name" value="beta-trefoil_Ricin-like"/>
    <property type="match status" value="1"/>
</dbReference>
<dbReference type="Pfam" id="PF14200">
    <property type="entry name" value="RicinB_lectin_2"/>
    <property type="match status" value="1"/>
</dbReference>
<organism evidence="4 5">
    <name type="scientific">Actinoallomurus liliacearum</name>
    <dbReference type="NCBI Taxonomy" id="1080073"/>
    <lineage>
        <taxon>Bacteria</taxon>
        <taxon>Bacillati</taxon>
        <taxon>Actinomycetota</taxon>
        <taxon>Actinomycetes</taxon>
        <taxon>Streptosporangiales</taxon>
        <taxon>Thermomonosporaceae</taxon>
        <taxon>Actinoallomurus</taxon>
    </lineage>
</organism>
<feature type="compositionally biased region" description="Low complexity" evidence="1">
    <location>
        <begin position="229"/>
        <end position="267"/>
    </location>
</feature>
<evidence type="ECO:0000256" key="2">
    <source>
        <dbReference type="SAM" id="Phobius"/>
    </source>
</evidence>
<evidence type="ECO:0000259" key="3">
    <source>
        <dbReference type="SMART" id="SM00458"/>
    </source>
</evidence>
<gene>
    <name evidence="4" type="ORF">GCM10023195_75950</name>
</gene>
<keyword evidence="2" id="KW-0472">Membrane</keyword>
<feature type="compositionally biased region" description="Low complexity" evidence="1">
    <location>
        <begin position="86"/>
        <end position="129"/>
    </location>
</feature>
<evidence type="ECO:0000313" key="5">
    <source>
        <dbReference type="Proteomes" id="UP001500212"/>
    </source>
</evidence>
<dbReference type="EMBL" id="BAABHJ010000039">
    <property type="protein sequence ID" value="GAA4617051.1"/>
    <property type="molecule type" value="Genomic_DNA"/>
</dbReference>
<dbReference type="SMART" id="SM00458">
    <property type="entry name" value="RICIN"/>
    <property type="match status" value="1"/>
</dbReference>